<dbReference type="PANTHER" id="PTHR34801:SF6">
    <property type="entry name" value="SLL1620 PROTEIN"/>
    <property type="match status" value="1"/>
</dbReference>
<dbReference type="AlphaFoldDB" id="A0A845ERM9"/>
<organism evidence="2 3">
    <name type="scientific">Guptibacillus hwajinpoensis</name>
    <dbReference type="NCBI Taxonomy" id="208199"/>
    <lineage>
        <taxon>Bacteria</taxon>
        <taxon>Bacillati</taxon>
        <taxon>Bacillota</taxon>
        <taxon>Bacilli</taxon>
        <taxon>Bacillales</taxon>
        <taxon>Guptibacillaceae</taxon>
        <taxon>Guptibacillus</taxon>
    </lineage>
</organism>
<comment type="caution">
    <text evidence="2">The sequence shown here is derived from an EMBL/GenBank/DDBJ whole genome shotgun (WGS) entry which is preliminary data.</text>
</comment>
<feature type="region of interest" description="Disordered" evidence="1">
    <location>
        <begin position="1"/>
        <end position="41"/>
    </location>
</feature>
<dbReference type="PIRSF" id="PIRSF026426">
    <property type="entry name" value="DUF1499"/>
    <property type="match status" value="1"/>
</dbReference>
<reference evidence="2 3" key="1">
    <citation type="submission" date="2019-11" db="EMBL/GenBank/DDBJ databases">
        <title>Genome sequences of 17 halophilic strains isolated from different environments.</title>
        <authorList>
            <person name="Furrow R.E."/>
        </authorList>
    </citation>
    <scope>NUCLEOTIDE SEQUENCE [LARGE SCALE GENOMIC DNA]</scope>
    <source>
        <strain evidence="2 3">22506_14_FS</strain>
    </source>
</reference>
<gene>
    <name evidence="2" type="ORF">GLW07_03825</name>
</gene>
<protein>
    <submittedName>
        <fullName evidence="2">DUF1499 domain-containing protein</fullName>
    </submittedName>
</protein>
<evidence type="ECO:0000256" key="1">
    <source>
        <dbReference type="SAM" id="MobiDB-lite"/>
    </source>
</evidence>
<dbReference type="InterPro" id="IPR010865">
    <property type="entry name" value="DUF1499"/>
</dbReference>
<evidence type="ECO:0000313" key="3">
    <source>
        <dbReference type="Proteomes" id="UP000447833"/>
    </source>
</evidence>
<accession>A0A845ERM9</accession>
<dbReference type="EMBL" id="WMEY01000001">
    <property type="protein sequence ID" value="MYL62482.1"/>
    <property type="molecule type" value="Genomic_DNA"/>
</dbReference>
<name>A0A845ERM9_9BACL</name>
<dbReference type="PANTHER" id="PTHR34801">
    <property type="entry name" value="EXPRESSED PROTEIN"/>
    <property type="match status" value="1"/>
</dbReference>
<evidence type="ECO:0000313" key="2">
    <source>
        <dbReference type="EMBL" id="MYL62482.1"/>
    </source>
</evidence>
<dbReference type="Proteomes" id="UP000447833">
    <property type="component" value="Unassembled WGS sequence"/>
</dbReference>
<sequence>MEVSSEQLGVKEGKLAPCPDKPNCVSSQSTDEKHGMKPIPYNGTAEEALTKIKTILTNRKRTEIVEADTHYIRAEEKSKLFKFVDDIEFYIDTASENIHFRSASRTGYSDMGVNKKRMNEIREAFQNA</sequence>
<dbReference type="Pfam" id="PF07386">
    <property type="entry name" value="DUF1499"/>
    <property type="match status" value="1"/>
</dbReference>
<proteinExistence type="predicted"/>